<organism evidence="5 6">
    <name type="scientific">Syntrophus gentianae</name>
    <dbReference type="NCBI Taxonomy" id="43775"/>
    <lineage>
        <taxon>Bacteria</taxon>
        <taxon>Pseudomonadati</taxon>
        <taxon>Thermodesulfobacteriota</taxon>
        <taxon>Syntrophia</taxon>
        <taxon>Syntrophales</taxon>
        <taxon>Syntrophaceae</taxon>
        <taxon>Syntrophus</taxon>
    </lineage>
</organism>
<evidence type="ECO:0000256" key="1">
    <source>
        <dbReference type="ARBA" id="ARBA00022723"/>
    </source>
</evidence>
<name>A0A1H7V5K9_9BACT</name>
<evidence type="ECO:0000256" key="2">
    <source>
        <dbReference type="ARBA" id="ARBA00023004"/>
    </source>
</evidence>
<evidence type="ECO:0000256" key="3">
    <source>
        <dbReference type="ARBA" id="ARBA00023014"/>
    </source>
</evidence>
<dbReference type="PANTHER" id="PTHR43063">
    <property type="entry name" value="4FE-4S CLUSTER CONTAINING PARA FAMILY ATPASE PROTEIN"/>
    <property type="match status" value="1"/>
</dbReference>
<dbReference type="GO" id="GO:0051536">
    <property type="term" value="F:iron-sulfur cluster binding"/>
    <property type="evidence" value="ECO:0007669"/>
    <property type="project" value="UniProtKB-KW"/>
</dbReference>
<dbReference type="InterPro" id="IPR017900">
    <property type="entry name" value="4Fe4S_Fe_S_CS"/>
</dbReference>
<dbReference type="Pfam" id="PF01656">
    <property type="entry name" value="CbiA"/>
    <property type="match status" value="1"/>
</dbReference>
<dbReference type="AlphaFoldDB" id="A0A1H7V5K9"/>
<dbReference type="Proteomes" id="UP000198744">
    <property type="component" value="Unassembled WGS sequence"/>
</dbReference>
<dbReference type="Gene3D" id="3.40.50.300">
    <property type="entry name" value="P-loop containing nucleotide triphosphate hydrolases"/>
    <property type="match status" value="1"/>
</dbReference>
<dbReference type="Gene3D" id="3.30.70.20">
    <property type="match status" value="1"/>
</dbReference>
<keyword evidence="1" id="KW-0479">Metal-binding</keyword>
<dbReference type="PANTHER" id="PTHR43063:SF1">
    <property type="entry name" value="4FE-4S CLUSTER CONTAINING PARA FAMILY ATPASE PROTEIN"/>
    <property type="match status" value="1"/>
</dbReference>
<dbReference type="OrthoDB" id="9778602at2"/>
<protein>
    <submittedName>
        <fullName evidence="5">MinD superfamily P-loop ATPase, contains an inserted ferredoxin domain</fullName>
    </submittedName>
</protein>
<dbReference type="EMBL" id="FOBS01000003">
    <property type="protein sequence ID" value="SEM04374.1"/>
    <property type="molecule type" value="Genomic_DNA"/>
</dbReference>
<evidence type="ECO:0000313" key="5">
    <source>
        <dbReference type="EMBL" id="SEM04374.1"/>
    </source>
</evidence>
<dbReference type="GO" id="GO:0046872">
    <property type="term" value="F:metal ion binding"/>
    <property type="evidence" value="ECO:0007669"/>
    <property type="project" value="UniProtKB-KW"/>
</dbReference>
<keyword evidence="2" id="KW-0408">Iron</keyword>
<evidence type="ECO:0000313" key="6">
    <source>
        <dbReference type="Proteomes" id="UP000198744"/>
    </source>
</evidence>
<feature type="domain" description="4Fe-4S ferredoxin-type" evidence="4">
    <location>
        <begin position="61"/>
        <end position="87"/>
    </location>
</feature>
<dbReference type="SUPFAM" id="SSF52540">
    <property type="entry name" value="P-loop containing nucleoside triphosphate hydrolases"/>
    <property type="match status" value="1"/>
</dbReference>
<dbReference type="PROSITE" id="PS51379">
    <property type="entry name" value="4FE4S_FER_2"/>
    <property type="match status" value="2"/>
</dbReference>
<dbReference type="STRING" id="43775.SAMN04489760_10333"/>
<proteinExistence type="predicted"/>
<dbReference type="PROSITE" id="PS00198">
    <property type="entry name" value="4FE4S_FER_1"/>
    <property type="match status" value="2"/>
</dbReference>
<keyword evidence="3" id="KW-0411">Iron-sulfur</keyword>
<gene>
    <name evidence="5" type="ORF">SAMN04489760_10333</name>
</gene>
<accession>A0A1H7V5K9</accession>
<sequence>MKIAVAGGRGGTGKTTLAINFAQALAKGGHEVTLLDCDVEEPNIRLFLPSEIESVSSVEISFPDVTREKCTGCRVCAEVCEYQAIAVLGNKVFIFPELCQACGACAWFCPQKAIREIPREIGKIQMGRKGRIRLIGGRLNEGEVLSPVIIKRVKERGLDGSIAVIDAPSGASWPVMAAVRDTDGVLLVTEPTPFGLHDLKPAVEMLRRLELPCAVAINRSTLGEKDLWRYCLSEQLPIVLEIPDDRRIAEACSQGKTLLEAFPEYREIFLQGWQNLQETFGVS</sequence>
<dbReference type="InterPro" id="IPR027417">
    <property type="entry name" value="P-loop_NTPase"/>
</dbReference>
<evidence type="ECO:0000259" key="4">
    <source>
        <dbReference type="PROSITE" id="PS51379"/>
    </source>
</evidence>
<dbReference type="InterPro" id="IPR002586">
    <property type="entry name" value="CobQ/CobB/MinD/ParA_Nub-bd_dom"/>
</dbReference>
<dbReference type="Pfam" id="PF00037">
    <property type="entry name" value="Fer4"/>
    <property type="match status" value="2"/>
</dbReference>
<keyword evidence="6" id="KW-1185">Reference proteome</keyword>
<dbReference type="RefSeq" id="WP_093882177.1">
    <property type="nucleotide sequence ID" value="NZ_FOBS01000003.1"/>
</dbReference>
<reference evidence="5 6" key="1">
    <citation type="submission" date="2016-10" db="EMBL/GenBank/DDBJ databases">
        <authorList>
            <person name="de Groot N.N."/>
        </authorList>
    </citation>
    <scope>NUCLEOTIDE SEQUENCE [LARGE SCALE GENOMIC DNA]</scope>
    <source>
        <strain evidence="5 6">DSM 8423</strain>
    </source>
</reference>
<dbReference type="InterPro" id="IPR017896">
    <property type="entry name" value="4Fe4S_Fe-S-bd"/>
</dbReference>
<feature type="domain" description="4Fe-4S ferredoxin-type" evidence="4">
    <location>
        <begin position="90"/>
        <end position="119"/>
    </location>
</feature>